<organism evidence="2 3">
    <name type="scientific">Methylobacterium aquaticum</name>
    <dbReference type="NCBI Taxonomy" id="270351"/>
    <lineage>
        <taxon>Bacteria</taxon>
        <taxon>Pseudomonadati</taxon>
        <taxon>Pseudomonadota</taxon>
        <taxon>Alphaproteobacteria</taxon>
        <taxon>Hyphomicrobiales</taxon>
        <taxon>Methylobacteriaceae</taxon>
        <taxon>Methylobacterium</taxon>
    </lineage>
</organism>
<dbReference type="AlphaFoldDB" id="A0A0C6G140"/>
<sequence>MGDLREDVRQGTLQRMERALADVDARMEELRAERGRLLASIDEVEGRPPGPEEDLVAMVRLRADGALVVSTPGKPPTRIVALREKRAHAAAQRVAELVEEALQARDRLGPRISETD</sequence>
<dbReference type="OrthoDB" id="7999236at2"/>
<protein>
    <submittedName>
        <fullName evidence="2">Uncharacterized protein</fullName>
    </submittedName>
</protein>
<evidence type="ECO:0000313" key="3">
    <source>
        <dbReference type="Proteomes" id="UP000061432"/>
    </source>
</evidence>
<reference evidence="2 3" key="1">
    <citation type="journal article" date="2015" name="Genome Announc.">
        <title>Complete Genome Sequence of Methylobacterium aquaticum Strain 22A, Isolated from Racomitrium japonicum Moss.</title>
        <authorList>
            <person name="Tani A."/>
            <person name="Ogura Y."/>
            <person name="Hayashi T."/>
            <person name="Kimbara K."/>
        </authorList>
    </citation>
    <scope>NUCLEOTIDE SEQUENCE [LARGE SCALE GENOMIC DNA]</scope>
    <source>
        <strain evidence="2 3">MA-22A</strain>
        <plasmid evidence="3">Plasmid pMaq22A_1p DNA</plasmid>
    </source>
</reference>
<name>A0A0C6G140_9HYPH</name>
<accession>A0A0C6G140</accession>
<keyword evidence="2" id="KW-0614">Plasmid</keyword>
<evidence type="ECO:0000256" key="1">
    <source>
        <dbReference type="SAM" id="Coils"/>
    </source>
</evidence>
<dbReference type="RefSeq" id="WP_060850572.1">
    <property type="nucleotide sequence ID" value="NZ_AP014705.1"/>
</dbReference>
<gene>
    <name evidence="2" type="ORF">Maq22A_1p36690</name>
</gene>
<dbReference type="Proteomes" id="UP000061432">
    <property type="component" value="Plasmid pMaq22A_1p"/>
</dbReference>
<proteinExistence type="predicted"/>
<keyword evidence="1" id="KW-0175">Coiled coil</keyword>
<dbReference type="EMBL" id="AP014705">
    <property type="protein sequence ID" value="BAQ49535.1"/>
    <property type="molecule type" value="Genomic_DNA"/>
</dbReference>
<dbReference type="PATRIC" id="fig|270351.10.peg.6615"/>
<feature type="coiled-coil region" evidence="1">
    <location>
        <begin position="13"/>
        <end position="47"/>
    </location>
</feature>
<geneLocation type="plasmid" evidence="3">
    <name>pMaq22A_1p DNA</name>
</geneLocation>
<dbReference type="KEGG" id="maqu:Maq22A_1p36690"/>
<reference evidence="3" key="2">
    <citation type="submission" date="2015-01" db="EMBL/GenBank/DDBJ databases">
        <title>Complete genome sequence of Methylobacterium aquaticum strain 22A.</title>
        <authorList>
            <person name="Tani A."/>
            <person name="Ogura Y."/>
            <person name="Hayashi T."/>
        </authorList>
    </citation>
    <scope>NUCLEOTIDE SEQUENCE [LARGE SCALE GENOMIC DNA]</scope>
    <source>
        <strain evidence="3">MA-22A</strain>
        <plasmid evidence="3">Plasmid pMaq22A_1p DNA</plasmid>
    </source>
</reference>
<evidence type="ECO:0000313" key="2">
    <source>
        <dbReference type="EMBL" id="BAQ49535.1"/>
    </source>
</evidence>